<accession>A0A0J1FPR6</accession>
<protein>
    <submittedName>
        <fullName evidence="2">Esterase TesA</fullName>
        <ecNumber evidence="2">3.1.1.1</ecNumber>
    </submittedName>
</protein>
<dbReference type="Pfam" id="PF13472">
    <property type="entry name" value="Lipase_GDSL_2"/>
    <property type="match status" value="1"/>
</dbReference>
<dbReference type="RefSeq" id="WP_083996144.1">
    <property type="nucleotide sequence ID" value="NZ_LDZY01000008.1"/>
</dbReference>
<keyword evidence="2" id="KW-0378">Hydrolase</keyword>
<proteinExistence type="predicted"/>
<dbReference type="InterPro" id="IPR036514">
    <property type="entry name" value="SGNH_hydro_sf"/>
</dbReference>
<comment type="caution">
    <text evidence="2">The sequence shown here is derived from an EMBL/GenBank/DDBJ whole genome shotgun (WGS) entry which is preliminary data.</text>
</comment>
<evidence type="ECO:0000259" key="1">
    <source>
        <dbReference type="Pfam" id="PF13472"/>
    </source>
</evidence>
<dbReference type="Gene3D" id="3.40.50.1110">
    <property type="entry name" value="SGNH hydrolase"/>
    <property type="match status" value="1"/>
</dbReference>
<feature type="domain" description="SGNH hydrolase-type esterase" evidence="1">
    <location>
        <begin position="5"/>
        <end position="166"/>
    </location>
</feature>
<dbReference type="STRING" id="476652.DEAC_c26170"/>
<gene>
    <name evidence="2" type="primary">tesA_1</name>
    <name evidence="2" type="ORF">DEAC_c26170</name>
</gene>
<evidence type="ECO:0000313" key="2">
    <source>
        <dbReference type="EMBL" id="KLU65480.1"/>
    </source>
</evidence>
<dbReference type="InterPro" id="IPR051532">
    <property type="entry name" value="Ester_Hydrolysis_Enzymes"/>
</dbReference>
<dbReference type="GO" id="GO:0106435">
    <property type="term" value="F:carboxylesterase activity"/>
    <property type="evidence" value="ECO:0007669"/>
    <property type="project" value="UniProtKB-EC"/>
</dbReference>
<dbReference type="PANTHER" id="PTHR30383:SF5">
    <property type="entry name" value="SGNH HYDROLASE-TYPE ESTERASE DOMAIN-CONTAINING PROTEIN"/>
    <property type="match status" value="1"/>
</dbReference>
<organism evidence="2 3">
    <name type="scientific">Desulfosporosinus acididurans</name>
    <dbReference type="NCBI Taxonomy" id="476652"/>
    <lineage>
        <taxon>Bacteria</taxon>
        <taxon>Bacillati</taxon>
        <taxon>Bacillota</taxon>
        <taxon>Clostridia</taxon>
        <taxon>Eubacteriales</taxon>
        <taxon>Desulfitobacteriaceae</taxon>
        <taxon>Desulfosporosinus</taxon>
    </lineage>
</organism>
<dbReference type="GO" id="GO:0004622">
    <property type="term" value="F:phosphatidylcholine lysophospholipase activity"/>
    <property type="evidence" value="ECO:0007669"/>
    <property type="project" value="TreeGrafter"/>
</dbReference>
<reference evidence="2 3" key="1">
    <citation type="submission" date="2015-06" db="EMBL/GenBank/DDBJ databases">
        <title>Draft genome of the moderately acidophilic sulfate reducer Candidatus Desulfosporosinus acididurans strain M1.</title>
        <authorList>
            <person name="Poehlein A."/>
            <person name="Petzsch P."/>
            <person name="Johnson B.D."/>
            <person name="Schloemann M."/>
            <person name="Daniel R."/>
            <person name="Muehling M."/>
        </authorList>
    </citation>
    <scope>NUCLEOTIDE SEQUENCE [LARGE SCALE GENOMIC DNA]</scope>
    <source>
        <strain evidence="2 3">M1</strain>
    </source>
</reference>
<evidence type="ECO:0000313" key="3">
    <source>
        <dbReference type="Proteomes" id="UP000036356"/>
    </source>
</evidence>
<dbReference type="PATRIC" id="fig|476652.3.peg.2738"/>
<dbReference type="EC" id="3.1.1.1" evidence="2"/>
<sequence>MKLVAIGDSITEGYPFSRQESWVKYLAEELKCEVINQGIKGDFTKGMLERFERDVLTYMPTHVIVLGGANDAYEEISLKQVSENFRRMIELSKKKNIIPILGLPTPSLLPEEERFLEDYRKWLIEYAAKESILMIDFYSPFRLRINAGQAAELFVDEVHPSKMGYAFMGEIASQIWKSWKII</sequence>
<dbReference type="Proteomes" id="UP000036356">
    <property type="component" value="Unassembled WGS sequence"/>
</dbReference>
<dbReference type="EMBL" id="LDZY01000008">
    <property type="protein sequence ID" value="KLU65480.1"/>
    <property type="molecule type" value="Genomic_DNA"/>
</dbReference>
<keyword evidence="3" id="KW-1185">Reference proteome</keyword>
<dbReference type="SUPFAM" id="SSF52266">
    <property type="entry name" value="SGNH hydrolase"/>
    <property type="match status" value="1"/>
</dbReference>
<dbReference type="PANTHER" id="PTHR30383">
    <property type="entry name" value="THIOESTERASE 1/PROTEASE 1/LYSOPHOSPHOLIPASE L1"/>
    <property type="match status" value="1"/>
</dbReference>
<name>A0A0J1FPR6_9FIRM</name>
<dbReference type="AlphaFoldDB" id="A0A0J1FPR6"/>
<dbReference type="InterPro" id="IPR013830">
    <property type="entry name" value="SGNH_hydro"/>
</dbReference>